<dbReference type="VEuPathDB" id="PlasmoDB:PCOAH_00051720"/>
<dbReference type="AlphaFoldDB" id="A0A1B1E738"/>
<name>A0A1B1E738_9APIC</name>
<keyword evidence="2" id="KW-1185">Reference proteome</keyword>
<dbReference type="InterPro" id="IPR008780">
    <property type="entry name" value="Plasmodium_Vir"/>
</dbReference>
<protein>
    <submittedName>
        <fullName evidence="1">KIR protein</fullName>
    </submittedName>
</protein>
<evidence type="ECO:0000313" key="2">
    <source>
        <dbReference type="Proteomes" id="UP000092716"/>
    </source>
</evidence>
<gene>
    <name evidence="1" type="ORF">PCOAH_00051720</name>
</gene>
<dbReference type="RefSeq" id="XP_019917549.1">
    <property type="nucleotide sequence ID" value="XM_020061952.1"/>
</dbReference>
<evidence type="ECO:0000313" key="1">
    <source>
        <dbReference type="EMBL" id="ANQ10854.1"/>
    </source>
</evidence>
<proteinExistence type="predicted"/>
<dbReference type="OrthoDB" id="383226at2759"/>
<dbReference type="Pfam" id="PF05795">
    <property type="entry name" value="Plasmodium_Vir"/>
    <property type="match status" value="1"/>
</dbReference>
<dbReference type="Proteomes" id="UP000092716">
    <property type="component" value="Chromosome 14"/>
</dbReference>
<dbReference type="KEGG" id="pcot:PCOAH_00051720"/>
<dbReference type="EMBL" id="CP016252">
    <property type="protein sequence ID" value="ANQ10854.1"/>
    <property type="molecule type" value="Genomic_DNA"/>
</dbReference>
<accession>A0A1B1E738</accession>
<organism evidence="1 2">
    <name type="scientific">Plasmodium coatneyi</name>
    <dbReference type="NCBI Taxonomy" id="208452"/>
    <lineage>
        <taxon>Eukaryota</taxon>
        <taxon>Sar</taxon>
        <taxon>Alveolata</taxon>
        <taxon>Apicomplexa</taxon>
        <taxon>Aconoidasida</taxon>
        <taxon>Haemosporida</taxon>
        <taxon>Plasmodiidae</taxon>
        <taxon>Plasmodium</taxon>
    </lineage>
</organism>
<dbReference type="GeneID" id="30911906"/>
<reference evidence="2" key="1">
    <citation type="submission" date="2016-06" db="EMBL/GenBank/DDBJ databases">
        <title>First high quality genome sequence of Plasmodium coatneyi using continuous long reads from single molecule, real-time sequencing.</title>
        <authorList>
            <person name="Chien J.-T."/>
            <person name="Pakala S.B."/>
            <person name="Geraldo J.A."/>
            <person name="Lapp S.A."/>
            <person name="Barnwell J.W."/>
            <person name="Kissinger J.C."/>
            <person name="Galinski M.R."/>
            <person name="Humphrey J.C."/>
        </authorList>
    </citation>
    <scope>NUCLEOTIDE SEQUENCE [LARGE SCALE GENOMIC DNA]</scope>
    <source>
        <strain evidence="2">Hackeri</strain>
    </source>
</reference>
<sequence>MSETAPVAPAAAPPACSLGSITEWLTLNNSFYTNFEQYTVRSRGGDSGDVAQLKSQLPSTCSGCSKIIDDVGKIDHAYDYACRQNSPNGQSSSIGDSAPCRLFYYWFGHTYWSDLKNHALSKVVDKIYQTLGNSFSSERMKCEFKYEDDIDQTIFGHMKIIFEYYNDYKQLQGKLTTTSSTCAKEWSTYWTTLSTACKAMENICTEEGTSDHSSKQYCTDFNNTYAVHCNTANLHQEMEELITQTLPEAVRSATTTSSLSSIFGTLATIGAPFLLYKVSVQLHLPHYKSE</sequence>